<sequence>MVDASLDIKQLKMFCLAARLQSIKLAANRLSVTSSAVSQAIANLEKSLDSKLFSRNVRPLQLTVKGRTLLWEAEKLIKQEELLRAKLTEPSASLVTLRLGISEAVSSSIGPWLLDHLYKTVNNLTVYSHLSNELLKKLSRNQLDVALCSGFQPEGDNWYQKEVWREEFLIVSSRSLGKFDAKLLKTLAGQIPFICYNSDYQDQYRAERLLSAMNIDPVHRIAVSSSYELMGLISLRDGFAIVPPTNIWCGREFFKSVYVSRLPINLRTYRGMWAVGSALDRSEATELVYWEARSRMQHFMSEFLAGSCPGLEQYIQFE</sequence>
<evidence type="ECO:0000256" key="2">
    <source>
        <dbReference type="ARBA" id="ARBA00023015"/>
    </source>
</evidence>
<dbReference type="PANTHER" id="PTHR30126">
    <property type="entry name" value="HTH-TYPE TRANSCRIPTIONAL REGULATOR"/>
    <property type="match status" value="1"/>
</dbReference>
<reference evidence="6 7" key="1">
    <citation type="journal article" date="2021" name="Sci. Rep.">
        <title>The distribution of antibiotic resistance genes in chicken gut microbiota commensals.</title>
        <authorList>
            <person name="Juricova H."/>
            <person name="Matiasovicova J."/>
            <person name="Kubasova T."/>
            <person name="Cejkova D."/>
            <person name="Rychlik I."/>
        </authorList>
    </citation>
    <scope>NUCLEOTIDE SEQUENCE [LARGE SCALE GENOMIC DNA]</scope>
    <source>
        <strain evidence="6 7">An562</strain>
    </source>
</reference>
<dbReference type="Pfam" id="PF03466">
    <property type="entry name" value="LysR_substrate"/>
    <property type="match status" value="1"/>
</dbReference>
<keyword evidence="4" id="KW-0804">Transcription</keyword>
<comment type="caution">
    <text evidence="6">The sequence shown here is derived from an EMBL/GenBank/DDBJ whole genome shotgun (WGS) entry which is preliminary data.</text>
</comment>
<evidence type="ECO:0000259" key="5">
    <source>
        <dbReference type="PROSITE" id="PS50931"/>
    </source>
</evidence>
<feature type="domain" description="HTH lysR-type" evidence="5">
    <location>
        <begin position="6"/>
        <end position="63"/>
    </location>
</feature>
<proteinExistence type="inferred from homology"/>
<gene>
    <name evidence="6" type="ORF">H5985_07335</name>
</gene>
<dbReference type="PROSITE" id="PS50931">
    <property type="entry name" value="HTH_LYSR"/>
    <property type="match status" value="1"/>
</dbReference>
<dbReference type="InterPro" id="IPR000847">
    <property type="entry name" value="LysR_HTH_N"/>
</dbReference>
<evidence type="ECO:0000313" key="7">
    <source>
        <dbReference type="Proteomes" id="UP000777002"/>
    </source>
</evidence>
<evidence type="ECO:0000313" key="6">
    <source>
        <dbReference type="EMBL" id="MBM6929076.1"/>
    </source>
</evidence>
<evidence type="ECO:0000256" key="3">
    <source>
        <dbReference type="ARBA" id="ARBA00023125"/>
    </source>
</evidence>
<evidence type="ECO:0000256" key="4">
    <source>
        <dbReference type="ARBA" id="ARBA00023163"/>
    </source>
</evidence>
<dbReference type="RefSeq" id="WP_205050662.1">
    <property type="nucleotide sequence ID" value="NZ_JACJKX010000013.1"/>
</dbReference>
<dbReference type="InterPro" id="IPR005119">
    <property type="entry name" value="LysR_subst-bd"/>
</dbReference>
<dbReference type="EMBL" id="JACJKX010000013">
    <property type="protein sequence ID" value="MBM6929076.1"/>
    <property type="molecule type" value="Genomic_DNA"/>
</dbReference>
<keyword evidence="3" id="KW-0238">DNA-binding</keyword>
<dbReference type="SUPFAM" id="SSF53850">
    <property type="entry name" value="Periplasmic binding protein-like II"/>
    <property type="match status" value="1"/>
</dbReference>
<dbReference type="PANTHER" id="PTHR30126:SF40">
    <property type="entry name" value="HTH-TYPE TRANSCRIPTIONAL REGULATOR GLTR"/>
    <property type="match status" value="1"/>
</dbReference>
<dbReference type="Gene3D" id="1.10.10.10">
    <property type="entry name" value="Winged helix-like DNA-binding domain superfamily/Winged helix DNA-binding domain"/>
    <property type="match status" value="1"/>
</dbReference>
<keyword evidence="7" id="KW-1185">Reference proteome</keyword>
<dbReference type="SUPFAM" id="SSF46785">
    <property type="entry name" value="Winged helix' DNA-binding domain"/>
    <property type="match status" value="1"/>
</dbReference>
<keyword evidence="2" id="KW-0805">Transcription regulation</keyword>
<protein>
    <submittedName>
        <fullName evidence="6">LysR family transcriptional regulator</fullName>
    </submittedName>
</protein>
<accession>A0ABS2GUF9</accession>
<dbReference type="Gene3D" id="3.40.190.10">
    <property type="entry name" value="Periplasmic binding protein-like II"/>
    <property type="match status" value="2"/>
</dbReference>
<name>A0ABS2GUF9_9BURK</name>
<dbReference type="InterPro" id="IPR036390">
    <property type="entry name" value="WH_DNA-bd_sf"/>
</dbReference>
<dbReference type="InterPro" id="IPR036388">
    <property type="entry name" value="WH-like_DNA-bd_sf"/>
</dbReference>
<comment type="similarity">
    <text evidence="1">Belongs to the LysR transcriptional regulatory family.</text>
</comment>
<organism evidence="6 7">
    <name type="scientific">Parasutterella secunda</name>
    <dbReference type="NCBI Taxonomy" id="626947"/>
    <lineage>
        <taxon>Bacteria</taxon>
        <taxon>Pseudomonadati</taxon>
        <taxon>Pseudomonadota</taxon>
        <taxon>Betaproteobacteria</taxon>
        <taxon>Burkholderiales</taxon>
        <taxon>Sutterellaceae</taxon>
        <taxon>Parasutterella</taxon>
    </lineage>
</organism>
<dbReference type="Proteomes" id="UP000777002">
    <property type="component" value="Unassembled WGS sequence"/>
</dbReference>
<evidence type="ECO:0000256" key="1">
    <source>
        <dbReference type="ARBA" id="ARBA00009437"/>
    </source>
</evidence>
<dbReference type="CDD" id="cd05466">
    <property type="entry name" value="PBP2_LTTR_substrate"/>
    <property type="match status" value="1"/>
</dbReference>
<dbReference type="Pfam" id="PF00126">
    <property type="entry name" value="HTH_1"/>
    <property type="match status" value="1"/>
</dbReference>